<proteinExistence type="predicted"/>
<organism evidence="2 3">
    <name type="scientific">Amycolatopsis eburnea</name>
    <dbReference type="NCBI Taxonomy" id="2267691"/>
    <lineage>
        <taxon>Bacteria</taxon>
        <taxon>Bacillati</taxon>
        <taxon>Actinomycetota</taxon>
        <taxon>Actinomycetes</taxon>
        <taxon>Pseudonocardiales</taxon>
        <taxon>Pseudonocardiaceae</taxon>
        <taxon>Amycolatopsis</taxon>
    </lineage>
</organism>
<dbReference type="Proteomes" id="UP000267081">
    <property type="component" value="Unassembled WGS sequence"/>
</dbReference>
<evidence type="ECO:0000313" key="2">
    <source>
        <dbReference type="EMBL" id="RSD15375.1"/>
    </source>
</evidence>
<dbReference type="EMBL" id="RSEC01000053">
    <property type="protein sequence ID" value="RSD15375.1"/>
    <property type="molecule type" value="Genomic_DNA"/>
</dbReference>
<sequence length="671" mass="73115">MSTTDCGCGCGGAPAFPAAFVRPRFFAGQLLTEDDLTLLTDYVAGKDRLHNRMLSGPGVVCGLEVSCDSCAGGTVLVHPGHALDCCGNDIVLSCKEKVDVQALVRELRVSSPGVECGDPCDDDQRHFGLFVRYEESMVGPVAPFATEEPCPSPGCVPSRAEEGFRFVVKCDPTDDHRYNPATKLLARIGDKDAYEHVRLLAARLEHHLDPMAVAGGSSTRPITFEKDDAVRYHDNLALLKAAGDTPQPPEARQQTEYVRALASAVARYDTYDEAGQRELRSQYEELGAIDGAREVLGAACDRLAGTDAEEVWPEPAHRQLALALLAEVKSRVVTPDPDAPIERRLLAQGTPVNNVLEAEFRADLVRLREWLLGRLDRVAGVADCRLHDDVRKVAVPQPLPIPEPDQMQRLGVADLGLLTDAAGKLTTYVRRFVTDAACSTLNPPCTDCADNDVLLAHLELDGCDVVRVCSATREQVLPGGSAYGEWLPKLYQLRHFAEQICCQPIPVYRPPSVPAGGPIPRPYVPRLLEDWRSRGPLERMWELLVTPAPGETVPKPVREQVYTVPAEVTDSLQEMNALRGQVSDLVATVEALRGQLDTARRQVSQVRDELPERLSDRLSELENAPEAEAADAEAAEDEEQAVKPKPPPRRGRSSPARGGGTARKPRSGETS</sequence>
<evidence type="ECO:0000256" key="1">
    <source>
        <dbReference type="SAM" id="MobiDB-lite"/>
    </source>
</evidence>
<keyword evidence="3" id="KW-1185">Reference proteome</keyword>
<reference evidence="2 3" key="1">
    <citation type="submission" date="2018-12" db="EMBL/GenBank/DDBJ databases">
        <title>Amycolatopsis eburnea sp. nov. actinomycete associate with arbuscular mycorrhiza fungal spore.</title>
        <authorList>
            <person name="Lumyong S."/>
            <person name="Chaiya L."/>
        </authorList>
    </citation>
    <scope>NUCLEOTIDE SEQUENCE [LARGE SCALE GENOMIC DNA]</scope>
    <source>
        <strain evidence="2 3">GLM-1</strain>
    </source>
</reference>
<accession>A0A3R9EPI2</accession>
<feature type="compositionally biased region" description="Basic and acidic residues" evidence="1">
    <location>
        <begin position="606"/>
        <end position="620"/>
    </location>
</feature>
<feature type="compositionally biased region" description="Acidic residues" evidence="1">
    <location>
        <begin position="623"/>
        <end position="639"/>
    </location>
</feature>
<gene>
    <name evidence="2" type="ORF">EIY87_23630</name>
</gene>
<comment type="caution">
    <text evidence="2">The sequence shown here is derived from an EMBL/GenBank/DDBJ whole genome shotgun (WGS) entry which is preliminary data.</text>
</comment>
<protein>
    <submittedName>
        <fullName evidence="2">Uncharacterized protein</fullName>
    </submittedName>
</protein>
<evidence type="ECO:0000313" key="3">
    <source>
        <dbReference type="Proteomes" id="UP000267081"/>
    </source>
</evidence>
<feature type="region of interest" description="Disordered" evidence="1">
    <location>
        <begin position="599"/>
        <end position="671"/>
    </location>
</feature>
<dbReference type="RefSeq" id="WP_125311859.1">
    <property type="nucleotide sequence ID" value="NZ_RSEC01000053.1"/>
</dbReference>
<dbReference type="OrthoDB" id="3819414at2"/>
<name>A0A3R9EPI2_9PSEU</name>
<dbReference type="AlphaFoldDB" id="A0A3R9EPI2"/>